<feature type="transmembrane region" description="Helical" evidence="1">
    <location>
        <begin position="148"/>
        <end position="170"/>
    </location>
</feature>
<evidence type="ECO:0000256" key="1">
    <source>
        <dbReference type="SAM" id="Phobius"/>
    </source>
</evidence>
<evidence type="ECO:0000313" key="3">
    <source>
        <dbReference type="Proteomes" id="UP000653472"/>
    </source>
</evidence>
<name>A0A970B4N4_9GAMM</name>
<sequence length="495" mass="53477">MMQTTASERRAARYRAVWRWHFYAGLFCIPFVIWLATTGSIYLFKPQIDALLERRYDHLQIDGPLAPPSAQVAAALATQPGSVLNAYELPAMPSAAARVLIGHGSVITRVFVNPQTLQVLGSVPDEQRFTRLIFRLHGELLLGARGSLLVELAASWAIIMIVSGLFLWWPRQAQGAAGVLYPRLRRGGRVFWRDLHAVVGLWVSAFALFLLSSGLPWATFWGHNLQTVRSMFGPSTPMQQDWSTGTADDLALAAAQNTPAPTAHQDGMPMKDMKMSGMKMSGMKMPATPDDAPSSMPGMTAAEMAAMPGQGNTGPFDAAALDRLVPVIAALHLPPPALIAPPSKAAPTWTARSDTQDRPQRVSLVLDGDAGRVVSRTDFDQRPMLDRIIGTGVAAHEGQLFGWPNQLLGLLTALGLMTLCVSALMMWWKRRPDGTLGAPLAVSGSTPRLVAFVAVAVLLGILLPAMGISLVAVLLVERLVLRRIAPARAFLGLRA</sequence>
<accession>A0A970B4N4</accession>
<feature type="transmembrane region" description="Helical" evidence="1">
    <location>
        <begin position="407"/>
        <end position="428"/>
    </location>
</feature>
<feature type="transmembrane region" description="Helical" evidence="1">
    <location>
        <begin position="20"/>
        <end position="44"/>
    </location>
</feature>
<dbReference type="Pfam" id="PF03929">
    <property type="entry name" value="PepSY_TM"/>
    <property type="match status" value="1"/>
</dbReference>
<dbReference type="Proteomes" id="UP000653472">
    <property type="component" value="Unassembled WGS sequence"/>
</dbReference>
<evidence type="ECO:0000313" key="2">
    <source>
        <dbReference type="EMBL" id="NKF20735.1"/>
    </source>
</evidence>
<keyword evidence="1" id="KW-0472">Membrane</keyword>
<dbReference type="PANTHER" id="PTHR34219:SF1">
    <property type="entry name" value="PEPSY DOMAIN-CONTAINING PROTEIN"/>
    <property type="match status" value="1"/>
</dbReference>
<reference evidence="2" key="1">
    <citation type="submission" date="2020-03" db="EMBL/GenBank/DDBJ databases">
        <title>Solimonas marina sp. nov., isolated from deep seawater of the Pacific Ocean.</title>
        <authorList>
            <person name="Liu X."/>
            <person name="Lai Q."/>
            <person name="Sun F."/>
            <person name="Gai Y."/>
            <person name="Li G."/>
            <person name="Shao Z."/>
        </authorList>
    </citation>
    <scope>NUCLEOTIDE SEQUENCE</scope>
    <source>
        <strain evidence="2">C16B3</strain>
    </source>
</reference>
<feature type="transmembrane region" description="Helical" evidence="1">
    <location>
        <begin position="190"/>
        <end position="211"/>
    </location>
</feature>
<keyword evidence="3" id="KW-1185">Reference proteome</keyword>
<organism evidence="2 3">
    <name type="scientific">Solimonas marina</name>
    <dbReference type="NCBI Taxonomy" id="2714601"/>
    <lineage>
        <taxon>Bacteria</taxon>
        <taxon>Pseudomonadati</taxon>
        <taxon>Pseudomonadota</taxon>
        <taxon>Gammaproteobacteria</taxon>
        <taxon>Nevskiales</taxon>
        <taxon>Nevskiaceae</taxon>
        <taxon>Solimonas</taxon>
    </lineage>
</organism>
<gene>
    <name evidence="2" type="ORF">G7Y82_00300</name>
</gene>
<dbReference type="AlphaFoldDB" id="A0A970B4N4"/>
<feature type="transmembrane region" description="Helical" evidence="1">
    <location>
        <begin position="448"/>
        <end position="476"/>
    </location>
</feature>
<proteinExistence type="predicted"/>
<dbReference type="InterPro" id="IPR005625">
    <property type="entry name" value="PepSY-ass_TM"/>
</dbReference>
<protein>
    <submittedName>
        <fullName evidence="2">PepSY domain-containing protein</fullName>
    </submittedName>
</protein>
<comment type="caution">
    <text evidence="2">The sequence shown here is derived from an EMBL/GenBank/DDBJ whole genome shotgun (WGS) entry which is preliminary data.</text>
</comment>
<dbReference type="EMBL" id="JAAVXB010000001">
    <property type="protein sequence ID" value="NKF20735.1"/>
    <property type="molecule type" value="Genomic_DNA"/>
</dbReference>
<keyword evidence="1" id="KW-0812">Transmembrane</keyword>
<keyword evidence="1" id="KW-1133">Transmembrane helix</keyword>
<dbReference type="PANTHER" id="PTHR34219">
    <property type="entry name" value="IRON-REGULATED INNER MEMBRANE PROTEIN-RELATED"/>
    <property type="match status" value="1"/>
</dbReference>